<protein>
    <recommendedName>
        <fullName evidence="3">HNH endonuclease</fullName>
    </recommendedName>
</protein>
<dbReference type="EMBL" id="NFJX01000037">
    <property type="protein sequence ID" value="OUP13554.1"/>
    <property type="molecule type" value="Genomic_DNA"/>
</dbReference>
<dbReference type="AlphaFoldDB" id="A0A1Y4HZU2"/>
<reference evidence="2" key="1">
    <citation type="submission" date="2017-04" db="EMBL/GenBank/DDBJ databases">
        <title>Function of individual gut microbiota members based on whole genome sequencing of pure cultures obtained from chicken caecum.</title>
        <authorList>
            <person name="Medvecky M."/>
            <person name="Cejkova D."/>
            <person name="Polansky O."/>
            <person name="Karasova D."/>
            <person name="Kubasova T."/>
            <person name="Cizek A."/>
            <person name="Rychlik I."/>
        </authorList>
    </citation>
    <scope>NUCLEOTIDE SEQUENCE [LARGE SCALE GENOMIC DNA]</scope>
    <source>
        <strain evidence="2">An199</strain>
    </source>
</reference>
<dbReference type="RefSeq" id="WP_154397986.1">
    <property type="nucleotide sequence ID" value="NZ_JADMXS010000086.1"/>
</dbReference>
<evidence type="ECO:0008006" key="3">
    <source>
        <dbReference type="Google" id="ProtNLM"/>
    </source>
</evidence>
<evidence type="ECO:0000313" key="1">
    <source>
        <dbReference type="EMBL" id="OUP13554.1"/>
    </source>
</evidence>
<sequence>MIFELKNIAWCSALIIPEHNPDHIRQDACGAWIVYEDYNNRDSMFGWEIDHIYPVSRLRCLGVPEVLWDNPLNIRALHWRNNLSKGNEYPIYTSVVTDEGATNVSCEFTYLVNEALQDELRSLFKVDK</sequence>
<gene>
    <name evidence="1" type="ORF">B5F32_20820</name>
</gene>
<evidence type="ECO:0000313" key="2">
    <source>
        <dbReference type="Proteomes" id="UP000195950"/>
    </source>
</evidence>
<name>A0A1Y4HZU2_PARDI</name>
<dbReference type="Proteomes" id="UP000195950">
    <property type="component" value="Unassembled WGS sequence"/>
</dbReference>
<organism evidence="1 2">
    <name type="scientific">Parabacteroides distasonis</name>
    <dbReference type="NCBI Taxonomy" id="823"/>
    <lineage>
        <taxon>Bacteria</taxon>
        <taxon>Pseudomonadati</taxon>
        <taxon>Bacteroidota</taxon>
        <taxon>Bacteroidia</taxon>
        <taxon>Bacteroidales</taxon>
        <taxon>Tannerellaceae</taxon>
        <taxon>Parabacteroides</taxon>
    </lineage>
</organism>
<accession>A0A1Y4HZU2</accession>
<comment type="caution">
    <text evidence="1">The sequence shown here is derived from an EMBL/GenBank/DDBJ whole genome shotgun (WGS) entry which is preliminary data.</text>
</comment>
<proteinExistence type="predicted"/>